<sequence>MIWSGTVVSLLLCLALPIIAWFPPGGFTGAALAILCVLWAGGTGLAALLVGQSRILWLVLSPVLSLAALIIPSLLQAVMSLWHPPSTATIVALIGGASSMWWLSKHPRPAFKTPRIPRRGAVFRILSILIALALWWWATRIIDLDSAGALGLLGVLPLPFYLAVSVIVTMVSFLLLRRGSSLDAQDRLVLSLSAALTAVMITVLVNVSDGGATMATGYVHVGFADAISRDGSLMQSMDARFSWAGFFSAAAAATAWSGAPSLAPFLVIYPALISCLYLPSIYLIGVSLTGDQRVGWLSLFAFLSVNWSQQEYFSPQSVAMLFYLSIIAVLAHEIATTPELGTHGQAWPWWRIDRRLLTMMRTTPARPTGWTAGMFIKAELAILIIALAMVVSHQLTPVALILVLLGASVLGVTRHRTLWIGMGLAFSLWFVFGATDWWTGHLSELISGFGQVSQALSSGVGDRVQGDPLRQIMQTYRIAWTGVASLIAFFVWWKLSSRMKALSTILITAPALLVVGQSYGGEIALRVLLYTSAAIAPLFAWAIIRFADWAQTRRAPHADDSPAAQTMLIPIATAALLMFSLLAGVTARGVNVAFERTPADIVTAAEEILTIAPQGTTARPLATEGALRMARVGELSHPATVAGDDDPFLRLRLQSPDYVFLTSTREAYEHLVNQAPEDWYAEIAERLEATGDYRIIHQSEHVISLERINSRGLPLSEDPGVGAPAAAEEEIEETP</sequence>
<feature type="transmembrane region" description="Helical" evidence="2">
    <location>
        <begin position="55"/>
        <end position="75"/>
    </location>
</feature>
<keyword evidence="2" id="KW-0812">Transmembrane</keyword>
<feature type="transmembrane region" description="Helical" evidence="2">
    <location>
        <begin position="266"/>
        <end position="288"/>
    </location>
</feature>
<protein>
    <submittedName>
        <fullName evidence="3">Uncharacterized protein</fullName>
    </submittedName>
</protein>
<feature type="transmembrane region" description="Helical" evidence="2">
    <location>
        <begin position="527"/>
        <end position="547"/>
    </location>
</feature>
<feature type="region of interest" description="Disordered" evidence="1">
    <location>
        <begin position="713"/>
        <end position="735"/>
    </location>
</feature>
<feature type="transmembrane region" description="Helical" evidence="2">
    <location>
        <begin position="417"/>
        <end position="438"/>
    </location>
</feature>
<keyword evidence="2" id="KW-0472">Membrane</keyword>
<comment type="caution">
    <text evidence="3">The sequence shown here is derived from an EMBL/GenBank/DDBJ whole genome shotgun (WGS) entry which is preliminary data.</text>
</comment>
<keyword evidence="2" id="KW-1133">Transmembrane helix</keyword>
<feature type="transmembrane region" description="Helical" evidence="2">
    <location>
        <begin position="478"/>
        <end position="495"/>
    </location>
</feature>
<organism evidence="3 4">
    <name type="scientific">Corynebacterium alimapuense</name>
    <dbReference type="NCBI Taxonomy" id="1576874"/>
    <lineage>
        <taxon>Bacteria</taxon>
        <taxon>Bacillati</taxon>
        <taxon>Actinomycetota</taxon>
        <taxon>Actinomycetes</taxon>
        <taxon>Mycobacteriales</taxon>
        <taxon>Corynebacteriaceae</taxon>
        <taxon>Corynebacterium</taxon>
    </lineage>
</organism>
<accession>A0A3M8KB56</accession>
<keyword evidence="4" id="KW-1185">Reference proteome</keyword>
<dbReference type="AlphaFoldDB" id="A0A3M8KB56"/>
<feature type="transmembrane region" description="Helical" evidence="2">
    <location>
        <begin position="81"/>
        <end position="101"/>
    </location>
</feature>
<reference evidence="3 4" key="1">
    <citation type="submission" date="2018-02" db="EMBL/GenBank/DDBJ databases">
        <title>Corynebacterium alimpuense sp. nov., a marine obligate actinomycete isolated from sediments of Valparaiso bay, Chile.</title>
        <authorList>
            <person name="Claverias F."/>
            <person name="Gonzales-Siles L."/>
            <person name="Salva-Serra F."/>
            <person name="Inganaes E."/>
            <person name="Molin K."/>
            <person name="Cumsille A."/>
            <person name="Undabarrena A."/>
            <person name="Couve E."/>
            <person name="Moore E.R.B."/>
            <person name="Gomila M."/>
            <person name="Camara B."/>
        </authorList>
    </citation>
    <scope>NUCLEOTIDE SEQUENCE [LARGE SCALE GENOMIC DNA]</scope>
    <source>
        <strain evidence="3 4">CCUG 69366</strain>
    </source>
</reference>
<proteinExistence type="predicted"/>
<feature type="transmembrane region" description="Helical" evidence="2">
    <location>
        <begin position="30"/>
        <end position="50"/>
    </location>
</feature>
<name>A0A3M8KB56_9CORY</name>
<feature type="transmembrane region" description="Helical" evidence="2">
    <location>
        <begin position="121"/>
        <end position="138"/>
    </location>
</feature>
<dbReference type="EMBL" id="PTJO01000001">
    <property type="protein sequence ID" value="RNE50025.1"/>
    <property type="molecule type" value="Genomic_DNA"/>
</dbReference>
<feature type="transmembrane region" description="Helical" evidence="2">
    <location>
        <begin position="158"/>
        <end position="176"/>
    </location>
</feature>
<evidence type="ECO:0000256" key="1">
    <source>
        <dbReference type="SAM" id="MobiDB-lite"/>
    </source>
</evidence>
<gene>
    <name evidence="3" type="ORF">C5L39_01255</name>
</gene>
<feature type="transmembrane region" description="Helical" evidence="2">
    <location>
        <begin position="567"/>
        <end position="587"/>
    </location>
</feature>
<evidence type="ECO:0000313" key="3">
    <source>
        <dbReference type="EMBL" id="RNE50025.1"/>
    </source>
</evidence>
<evidence type="ECO:0000256" key="2">
    <source>
        <dbReference type="SAM" id="Phobius"/>
    </source>
</evidence>
<dbReference type="Proteomes" id="UP000266975">
    <property type="component" value="Unassembled WGS sequence"/>
</dbReference>
<feature type="transmembrane region" description="Helical" evidence="2">
    <location>
        <begin position="188"/>
        <end position="207"/>
    </location>
</feature>
<feature type="transmembrane region" description="Helical" evidence="2">
    <location>
        <begin position="380"/>
        <end position="405"/>
    </location>
</feature>
<evidence type="ECO:0000313" key="4">
    <source>
        <dbReference type="Proteomes" id="UP000266975"/>
    </source>
</evidence>